<dbReference type="Pfam" id="PF13490">
    <property type="entry name" value="zf-HC2"/>
    <property type="match status" value="1"/>
</dbReference>
<evidence type="ECO:0000259" key="2">
    <source>
        <dbReference type="Pfam" id="PF13490"/>
    </source>
</evidence>
<proteinExistence type="predicted"/>
<gene>
    <name evidence="3" type="ORF">EV147_1985</name>
</gene>
<evidence type="ECO:0000313" key="3">
    <source>
        <dbReference type="EMBL" id="RZT42939.1"/>
    </source>
</evidence>
<sequence>MNCDEARNLMQACADGKIGAADSVRLEKHLEDCDDCIEVMAALQARRAAHRPGSALEALGTPPPALAGAPTSASARISTTGD</sequence>
<dbReference type="Proteomes" id="UP000291078">
    <property type="component" value="Unassembled WGS sequence"/>
</dbReference>
<accession>A0A4V2FI89</accession>
<comment type="caution">
    <text evidence="3">The sequence shown here is derived from an EMBL/GenBank/DDBJ whole genome shotgun (WGS) entry which is preliminary data.</text>
</comment>
<name>A0A4V2FI89_9BURK</name>
<keyword evidence="4" id="KW-1185">Reference proteome</keyword>
<reference evidence="3 4" key="1">
    <citation type="journal article" date="2015" name="Stand. Genomic Sci.">
        <title>Genomic Encyclopedia of Bacterial and Archaeal Type Strains, Phase III: the genomes of soil and plant-associated and newly described type strains.</title>
        <authorList>
            <person name="Whitman W.B."/>
            <person name="Woyke T."/>
            <person name="Klenk H.P."/>
            <person name="Zhou Y."/>
            <person name="Lilburn T.G."/>
            <person name="Beck B.J."/>
            <person name="De Vos P."/>
            <person name="Vandamme P."/>
            <person name="Eisen J.A."/>
            <person name="Garrity G."/>
            <person name="Hugenholtz P."/>
            <person name="Kyrpides N.C."/>
        </authorList>
    </citation>
    <scope>NUCLEOTIDE SEQUENCE [LARGE SCALE GENOMIC DNA]</scope>
    <source>
        <strain evidence="3 4">ASC-9842</strain>
    </source>
</reference>
<feature type="domain" description="Putative zinc-finger" evidence="2">
    <location>
        <begin position="3"/>
        <end position="36"/>
    </location>
</feature>
<dbReference type="EMBL" id="SGXM01000001">
    <property type="protein sequence ID" value="RZT42939.1"/>
    <property type="molecule type" value="Genomic_DNA"/>
</dbReference>
<dbReference type="AlphaFoldDB" id="A0A4V2FI89"/>
<dbReference type="InterPro" id="IPR027383">
    <property type="entry name" value="Znf_put"/>
</dbReference>
<evidence type="ECO:0000313" key="4">
    <source>
        <dbReference type="Proteomes" id="UP000291078"/>
    </source>
</evidence>
<dbReference type="OrthoDB" id="191790at2"/>
<protein>
    <submittedName>
        <fullName evidence="3">Putative zinc finger protein</fullName>
    </submittedName>
</protein>
<evidence type="ECO:0000256" key="1">
    <source>
        <dbReference type="SAM" id="MobiDB-lite"/>
    </source>
</evidence>
<feature type="compositionally biased region" description="Low complexity" evidence="1">
    <location>
        <begin position="66"/>
        <end position="75"/>
    </location>
</feature>
<feature type="region of interest" description="Disordered" evidence="1">
    <location>
        <begin position="54"/>
        <end position="82"/>
    </location>
</feature>
<organism evidence="3 4">
    <name type="scientific">Cupriavidus agavae</name>
    <dbReference type="NCBI Taxonomy" id="1001822"/>
    <lineage>
        <taxon>Bacteria</taxon>
        <taxon>Pseudomonadati</taxon>
        <taxon>Pseudomonadota</taxon>
        <taxon>Betaproteobacteria</taxon>
        <taxon>Burkholderiales</taxon>
        <taxon>Burkholderiaceae</taxon>
        <taxon>Cupriavidus</taxon>
    </lineage>
</organism>